<dbReference type="AlphaFoldDB" id="A0AA88I9L6"/>
<keyword evidence="1" id="KW-0472">Membrane</keyword>
<sequence>MLVGYQPTNKRFIFNNRYRSTRYSFSCILHTYSTCSTTAVGQQMLYIQQTLLKYALLVFLYSSYIFNNRYRPTTQRWLAISQPNNDSYSTTAIEARVTRFLVFFIHIQHIQQPLSANNATLVGYQPTNKRFIFNNRYRSTRYSFSCILHTYSTCSTTAIGEQMLYIQQTLLKHALLVFLYSSYIFNIFNNRYRPTTQRWLAISQPNNDSYSTTAIEARVTRFLVFFIHIQHIQQPLSANNATLVGYQPTNKRFIFNNRYRTRVTRFLLFFIHIQQPLSANHQTLHIQQPLLKHALLVFLYSSYIFNIFNNRYRPTTKRWLAISQPTSASYSTTAIEVRGTRFLVFFIYTQYIQQPLSTNNETLVGYQPTKKRFIFNSRYRSTRYSFSCILHTYSTYSTTAVGQQMLYIQQTLLKYALLVFLYSSYIFNIFNNRYRPTTQLWLTISQPNNDSYSTTAIEARVTCFLVFFIHIQHIQQSLSANNATLVGHQPTNKHFIFNNRYRSTHYSFSCILHTYSTCSTTAVGQQMLYIQQTLVKYALLVFLYSSYIFNNQYRPTTQRWLAISQPNNDSYSTTAIEARVTCFLVFFIHIQHIQQSLSANNATLVGHQPTNKRFIFNNRYRKPVTRFLLFFIHIQKPLSANHQTLHIQQPLLKHALLIFLYSSYIFNIFNNRYRPTTKRWLAISQPNNDSYSTTAIEARVTCFLVFFILIQHIQQSLSANSATLVGYQPTKKRFIFNNRYRSMRYSFSCILHTYSTCSTTTVSQQMIYIEQMLLKYALLVFLYSSYIFNIFNNRYRPTTQRWLAISQPNNDSYSTAAIESRVTCFLVFFIHIQQSLSANNATLVGYQPTNKRFIFNNRYRSTRYSFSCILHTYLTCSTIVIGQQMLYIQQPLSKHALRVFFYSSYIFKIFNNHYRPTPQRGLAIGPPTNATNYNSCYRSTQLYI</sequence>
<keyword evidence="1" id="KW-0812">Transmembrane</keyword>
<protein>
    <submittedName>
        <fullName evidence="2">Uncharacterized protein</fullName>
    </submittedName>
</protein>
<proteinExistence type="predicted"/>
<gene>
    <name evidence="2" type="ORF">QYM36_002444</name>
</gene>
<feature type="transmembrane region" description="Helical" evidence="1">
    <location>
        <begin position="773"/>
        <end position="791"/>
    </location>
</feature>
<keyword evidence="3" id="KW-1185">Reference proteome</keyword>
<evidence type="ECO:0000313" key="2">
    <source>
        <dbReference type="EMBL" id="KAK2724099.1"/>
    </source>
</evidence>
<accession>A0AA88I9L6</accession>
<organism evidence="2 3">
    <name type="scientific">Artemia franciscana</name>
    <name type="common">Brine shrimp</name>
    <name type="synonym">Artemia sanfranciscana</name>
    <dbReference type="NCBI Taxonomy" id="6661"/>
    <lineage>
        <taxon>Eukaryota</taxon>
        <taxon>Metazoa</taxon>
        <taxon>Ecdysozoa</taxon>
        <taxon>Arthropoda</taxon>
        <taxon>Crustacea</taxon>
        <taxon>Branchiopoda</taxon>
        <taxon>Anostraca</taxon>
        <taxon>Artemiidae</taxon>
        <taxon>Artemia</taxon>
    </lineage>
</organism>
<keyword evidence="1" id="KW-1133">Transmembrane helix</keyword>
<evidence type="ECO:0000256" key="1">
    <source>
        <dbReference type="SAM" id="Phobius"/>
    </source>
</evidence>
<dbReference type="Proteomes" id="UP001187531">
    <property type="component" value="Unassembled WGS sequence"/>
</dbReference>
<name>A0AA88I9L6_ARTSF</name>
<evidence type="ECO:0000313" key="3">
    <source>
        <dbReference type="Proteomes" id="UP001187531"/>
    </source>
</evidence>
<dbReference type="EMBL" id="JAVRJZ010000004">
    <property type="protein sequence ID" value="KAK2724099.1"/>
    <property type="molecule type" value="Genomic_DNA"/>
</dbReference>
<comment type="caution">
    <text evidence="2">The sequence shown here is derived from an EMBL/GenBank/DDBJ whole genome shotgun (WGS) entry which is preliminary data.</text>
</comment>
<reference evidence="2" key="1">
    <citation type="submission" date="2023-07" db="EMBL/GenBank/DDBJ databases">
        <title>Chromosome-level genome assembly of Artemia franciscana.</title>
        <authorList>
            <person name="Jo E."/>
        </authorList>
    </citation>
    <scope>NUCLEOTIDE SEQUENCE</scope>
    <source>
        <tissue evidence="2">Whole body</tissue>
    </source>
</reference>